<dbReference type="EMBL" id="JABANO010001056">
    <property type="protein sequence ID" value="KAF4758717.1"/>
    <property type="molecule type" value="Genomic_DNA"/>
</dbReference>
<accession>A0A7J6UNF0</accession>
<dbReference type="Proteomes" id="UP000553632">
    <property type="component" value="Unassembled WGS sequence"/>
</dbReference>
<organism evidence="2 3">
    <name type="scientific">Perkinsus olseni</name>
    <name type="common">Perkinsus atlanticus</name>
    <dbReference type="NCBI Taxonomy" id="32597"/>
    <lineage>
        <taxon>Eukaryota</taxon>
        <taxon>Sar</taxon>
        <taxon>Alveolata</taxon>
        <taxon>Perkinsozoa</taxon>
        <taxon>Perkinsea</taxon>
        <taxon>Perkinsida</taxon>
        <taxon>Perkinsidae</taxon>
        <taxon>Perkinsus</taxon>
    </lineage>
</organism>
<evidence type="ECO:0000313" key="2">
    <source>
        <dbReference type="EMBL" id="KAF4758717.1"/>
    </source>
</evidence>
<reference evidence="2 3" key="1">
    <citation type="submission" date="2020-04" db="EMBL/GenBank/DDBJ databases">
        <title>Perkinsus olseni comparative genomics.</title>
        <authorList>
            <person name="Bogema D.R."/>
        </authorList>
    </citation>
    <scope>NUCLEOTIDE SEQUENCE [LARGE SCALE GENOMIC DNA]</scope>
    <source>
        <strain evidence="2 3">ATCC PRA-207</strain>
    </source>
</reference>
<proteinExistence type="predicted"/>
<feature type="region of interest" description="Disordered" evidence="1">
    <location>
        <begin position="115"/>
        <end position="135"/>
    </location>
</feature>
<dbReference type="AlphaFoldDB" id="A0A7J6UNF0"/>
<feature type="non-terminal residue" evidence="2">
    <location>
        <position position="175"/>
    </location>
</feature>
<keyword evidence="3" id="KW-1185">Reference proteome</keyword>
<feature type="non-terminal residue" evidence="2">
    <location>
        <position position="1"/>
    </location>
</feature>
<name>A0A7J6UNF0_PEROL</name>
<comment type="caution">
    <text evidence="2">The sequence shown here is derived from an EMBL/GenBank/DDBJ whole genome shotgun (WGS) entry which is preliminary data.</text>
</comment>
<gene>
    <name evidence="2" type="ORF">FOZ63_014182</name>
</gene>
<evidence type="ECO:0000313" key="3">
    <source>
        <dbReference type="Proteomes" id="UP000553632"/>
    </source>
</evidence>
<sequence length="175" mass="20073">SRSAGGLRPRAPDIRCVDGELHNHEEAYHNALDTLDKITREMKEKMKGMRRGKHRERKADRSEGYDEAGIAQVRTNIAKLEEQLEVEKAGLLQPRADQKGADAARARLKAWCERERHDTMKPAGAGVEGDPGQEERKILRLQRRVARTLRTVARERRARLQHEAIEAEESRRRKA</sequence>
<protein>
    <submittedName>
        <fullName evidence="2">Uncharacterized protein</fullName>
    </submittedName>
</protein>
<evidence type="ECO:0000256" key="1">
    <source>
        <dbReference type="SAM" id="MobiDB-lite"/>
    </source>
</evidence>
<feature type="region of interest" description="Disordered" evidence="1">
    <location>
        <begin position="44"/>
        <end position="64"/>
    </location>
</feature>